<gene>
    <name evidence="2" type="ORF">CTA1_278</name>
</gene>
<organism evidence="2 3">
    <name type="scientific">Colletotrichum tanaceti</name>
    <dbReference type="NCBI Taxonomy" id="1306861"/>
    <lineage>
        <taxon>Eukaryota</taxon>
        <taxon>Fungi</taxon>
        <taxon>Dikarya</taxon>
        <taxon>Ascomycota</taxon>
        <taxon>Pezizomycotina</taxon>
        <taxon>Sordariomycetes</taxon>
        <taxon>Hypocreomycetidae</taxon>
        <taxon>Glomerellales</taxon>
        <taxon>Glomerellaceae</taxon>
        <taxon>Colletotrichum</taxon>
        <taxon>Colletotrichum destructivum species complex</taxon>
    </lineage>
</organism>
<comment type="caution">
    <text evidence="2">The sequence shown here is derived from an EMBL/GenBank/DDBJ whole genome shotgun (WGS) entry which is preliminary data.</text>
</comment>
<dbReference type="Proteomes" id="UP000310108">
    <property type="component" value="Unassembled WGS sequence"/>
</dbReference>
<reference evidence="2 3" key="1">
    <citation type="journal article" date="2019" name="PLoS ONE">
        <title>Comparative genome analysis indicates high evolutionary potential of pathogenicity genes in Colletotrichum tanaceti.</title>
        <authorList>
            <person name="Lelwala R.V."/>
            <person name="Korhonen P.K."/>
            <person name="Young N.D."/>
            <person name="Scott J.B."/>
            <person name="Ades P.A."/>
            <person name="Gasser R.B."/>
            <person name="Taylor P.W.J."/>
        </authorList>
    </citation>
    <scope>NUCLEOTIDE SEQUENCE [LARGE SCALE GENOMIC DNA]</scope>
    <source>
        <strain evidence="2">BRIP57314</strain>
    </source>
</reference>
<protein>
    <submittedName>
        <fullName evidence="2">Uncharacterized protein</fullName>
    </submittedName>
</protein>
<evidence type="ECO:0000256" key="1">
    <source>
        <dbReference type="SAM" id="MobiDB-lite"/>
    </source>
</evidence>
<dbReference type="EMBL" id="PJEX01000448">
    <property type="protein sequence ID" value="TKW50026.1"/>
    <property type="molecule type" value="Genomic_DNA"/>
</dbReference>
<feature type="region of interest" description="Disordered" evidence="1">
    <location>
        <begin position="118"/>
        <end position="144"/>
    </location>
</feature>
<evidence type="ECO:0000313" key="3">
    <source>
        <dbReference type="Proteomes" id="UP000310108"/>
    </source>
</evidence>
<keyword evidence="3" id="KW-1185">Reference proteome</keyword>
<dbReference type="AlphaFoldDB" id="A0A4V6DFR5"/>
<evidence type="ECO:0000313" key="2">
    <source>
        <dbReference type="EMBL" id="TKW50026.1"/>
    </source>
</evidence>
<name>A0A4V6DFR5_9PEZI</name>
<proteinExistence type="predicted"/>
<sequence>MFSSDQQQQTEYVYHLISRRRFVRFASFSASISGQIAWSSFHTPHHQRTLLLGGGGGDGGGSGYKSHSAKIMASEKLYRISLIRKATKRILVTSVIASNPTKMACMIARITMAPCKTSHGRRSIQMTQIQSGGGAAAKGSEQSR</sequence>
<accession>A0A4V6DFR5</accession>